<dbReference type="Proteomes" id="UP000001940">
    <property type="component" value="Chromosome X"/>
</dbReference>
<dbReference type="AlphaFoldDB" id="Q22652"/>
<keyword evidence="1" id="KW-1133">Transmembrane helix</keyword>
<dbReference type="FunCoup" id="Q22652">
    <property type="interactions" value="811"/>
</dbReference>
<name>Q22652_CAEEL</name>
<accession>Q22652</accession>
<dbReference type="UCSC" id="T21D9.2">
    <property type="organism name" value="c. elegans"/>
</dbReference>
<keyword evidence="1 2" id="KW-0812">Transmembrane</keyword>
<dbReference type="WormBase" id="T21D9.2">
    <property type="protein sequence ID" value="CE53647"/>
    <property type="gene ID" value="WBGene00020645"/>
</dbReference>
<evidence type="ECO:0000313" key="3">
    <source>
        <dbReference type="Proteomes" id="UP000001940"/>
    </source>
</evidence>
<evidence type="ECO:0000313" key="2">
    <source>
        <dbReference type="EMBL" id="CCD71585.2"/>
    </source>
</evidence>
<feature type="transmembrane region" description="Helical" evidence="1">
    <location>
        <begin position="85"/>
        <end position="105"/>
    </location>
</feature>
<evidence type="ECO:0000313" key="4">
    <source>
        <dbReference type="WormBase" id="T21D9.2"/>
    </source>
</evidence>
<dbReference type="InParanoid" id="Q22652"/>
<reference evidence="2 3" key="1">
    <citation type="journal article" date="1998" name="Science">
        <title>Genome sequence of the nematode C. elegans: a platform for investigating biology.</title>
        <authorList>
            <consortium name="The C. elegans sequencing consortium"/>
            <person name="Sulson J.E."/>
            <person name="Waterston R."/>
        </authorList>
    </citation>
    <scope>NUCLEOTIDE SEQUENCE [LARGE SCALE GENOMIC DNA]</scope>
    <source>
        <strain evidence="2 3">Bristol N2</strain>
    </source>
</reference>
<proteinExistence type="predicted"/>
<sequence>MSRFQNVVVSCVLLVLLTIYCWIFKKKPERPENFFFAKTGMIPDLTFSKLADLENQMLTDFDNIALRSTNSNDELTPVPSTKYEILPIVMLISLSMSGIVIILILTRRRCLQDAESDCEKCSSTYILSSEEKLHRSYNTRDLPM</sequence>
<gene>
    <name evidence="2" type="ORF">CELE_T21D9.2</name>
    <name evidence="2 4" type="ORF">T21D9.2</name>
</gene>
<protein>
    <submittedName>
        <fullName evidence="2">Transmembrane protein 154</fullName>
    </submittedName>
</protein>
<dbReference type="OrthoDB" id="5850103at2759"/>
<keyword evidence="3" id="KW-1185">Reference proteome</keyword>
<dbReference type="PaxDb" id="6239-T21D9.2"/>
<dbReference type="PIR" id="T29774">
    <property type="entry name" value="T29774"/>
</dbReference>
<dbReference type="STRING" id="6239.T21D9.2.1"/>
<dbReference type="AGR" id="WB:WBGene00020645"/>
<dbReference type="Bgee" id="WBGene00020645">
    <property type="expression patterns" value="Expressed in larva"/>
</dbReference>
<dbReference type="HOGENOM" id="CLU_2087046_0_0_1"/>
<evidence type="ECO:0000256" key="1">
    <source>
        <dbReference type="SAM" id="Phobius"/>
    </source>
</evidence>
<keyword evidence="1" id="KW-0472">Membrane</keyword>
<organism evidence="2 3">
    <name type="scientific">Caenorhabditis elegans</name>
    <dbReference type="NCBI Taxonomy" id="6239"/>
    <lineage>
        <taxon>Eukaryota</taxon>
        <taxon>Metazoa</taxon>
        <taxon>Ecdysozoa</taxon>
        <taxon>Nematoda</taxon>
        <taxon>Chromadorea</taxon>
        <taxon>Rhabditida</taxon>
        <taxon>Rhabditina</taxon>
        <taxon>Rhabditomorpha</taxon>
        <taxon>Rhabditoidea</taxon>
        <taxon>Rhabditidae</taxon>
        <taxon>Peloderinae</taxon>
        <taxon>Caenorhabditis</taxon>
    </lineage>
</organism>
<dbReference type="EMBL" id="BX284606">
    <property type="protein sequence ID" value="CCD71585.2"/>
    <property type="molecule type" value="Genomic_DNA"/>
</dbReference>